<feature type="domain" description="Large ribosomal subunit protein bL12 C-terminal" evidence="1">
    <location>
        <begin position="47"/>
        <end position="74"/>
    </location>
</feature>
<dbReference type="GO" id="GO:0005840">
    <property type="term" value="C:ribosome"/>
    <property type="evidence" value="ECO:0007669"/>
    <property type="project" value="UniProtKB-KW"/>
</dbReference>
<dbReference type="Proteomes" id="UP000681341">
    <property type="component" value="Unassembled WGS sequence"/>
</dbReference>
<dbReference type="Gene3D" id="3.30.1390.10">
    <property type="match status" value="1"/>
</dbReference>
<evidence type="ECO:0000259" key="1">
    <source>
        <dbReference type="Pfam" id="PF00542"/>
    </source>
</evidence>
<gene>
    <name evidence="2" type="ORF">J5V16_05160</name>
</gene>
<reference evidence="2 3" key="1">
    <citation type="submission" date="2021-03" db="EMBL/GenBank/DDBJ databases">
        <title>Glycomyces sp. nov., a novel actinomycete isolated from soil.</title>
        <authorList>
            <person name="Yang X."/>
            <person name="Xu X."/>
        </authorList>
    </citation>
    <scope>NUCLEOTIDE SEQUENCE [LARGE SCALE GENOMIC DNA]</scope>
    <source>
        <strain evidence="2 3">NEAU-S30</strain>
    </source>
</reference>
<comment type="caution">
    <text evidence="2">The sequence shown here is derived from an EMBL/GenBank/DDBJ whole genome shotgun (WGS) entry which is preliminary data.</text>
</comment>
<keyword evidence="3" id="KW-1185">Reference proteome</keyword>
<dbReference type="SUPFAM" id="SSF54736">
    <property type="entry name" value="ClpS-like"/>
    <property type="match status" value="1"/>
</dbReference>
<dbReference type="EMBL" id="JAGFNP010000002">
    <property type="protein sequence ID" value="MBO3732204.1"/>
    <property type="molecule type" value="Genomic_DNA"/>
</dbReference>
<evidence type="ECO:0000313" key="2">
    <source>
        <dbReference type="EMBL" id="MBO3732204.1"/>
    </source>
</evidence>
<dbReference type="InterPro" id="IPR014719">
    <property type="entry name" value="Ribosomal_bL12_C/ClpS-like"/>
</dbReference>
<dbReference type="Pfam" id="PF00542">
    <property type="entry name" value="Ribosomal_L12"/>
    <property type="match status" value="1"/>
</dbReference>
<protein>
    <submittedName>
        <fullName evidence="2">Ribosomal protein L7/L12</fullName>
    </submittedName>
</protein>
<organism evidence="2 3">
    <name type="scientific">Glycomyces niveus</name>
    <dbReference type="NCBI Taxonomy" id="2820287"/>
    <lineage>
        <taxon>Bacteria</taxon>
        <taxon>Bacillati</taxon>
        <taxon>Actinomycetota</taxon>
        <taxon>Actinomycetes</taxon>
        <taxon>Glycomycetales</taxon>
        <taxon>Glycomycetaceae</taxon>
        <taxon>Glycomyces</taxon>
    </lineage>
</organism>
<name>A0ABS3U0C6_9ACTN</name>
<keyword evidence="2" id="KW-0689">Ribosomal protein</keyword>
<keyword evidence="2" id="KW-0687">Ribonucleoprotein</keyword>
<accession>A0ABS3U0C6</accession>
<proteinExistence type="predicted"/>
<sequence>MRHDPTLQALARIERKLDLVMRHFDIVDHAPPEPDPFTEVRDLARRGKKIQAIKVYREITGTSLKEAKDAVERMEAGH</sequence>
<evidence type="ECO:0000313" key="3">
    <source>
        <dbReference type="Proteomes" id="UP000681341"/>
    </source>
</evidence>
<dbReference type="InterPro" id="IPR013823">
    <property type="entry name" value="Ribosomal_bL12_C"/>
</dbReference>
<dbReference type="RefSeq" id="WP_208494986.1">
    <property type="nucleotide sequence ID" value="NZ_JAGFNP010000002.1"/>
</dbReference>